<name>A0ABY5HQJ8_9GAMM</name>
<keyword evidence="1" id="KW-0472">Membrane</keyword>
<reference evidence="2" key="1">
    <citation type="submission" date="2021-04" db="EMBL/GenBank/DDBJ databases">
        <title>Oceanospirillales bacteria with DddD are important DMSP degraders in coastal seawater.</title>
        <authorList>
            <person name="Liu J."/>
        </authorList>
    </citation>
    <scope>NUCLEOTIDE SEQUENCE</scope>
    <source>
        <strain evidence="2">D13-1</strain>
    </source>
</reference>
<feature type="transmembrane region" description="Helical" evidence="1">
    <location>
        <begin position="12"/>
        <end position="33"/>
    </location>
</feature>
<sequence length="52" mass="5339">MTLIDKYSLVSFAPSVLIIAGCVAFVAVGIGFLRKNIARDAAAALSAEGQAK</sequence>
<dbReference type="RefSeq" id="WP_255855677.1">
    <property type="nucleotide sequence ID" value="NZ_CP073347.1"/>
</dbReference>
<keyword evidence="1" id="KW-0812">Transmembrane</keyword>
<accession>A0ABY5HQJ8</accession>
<dbReference type="Proteomes" id="UP001058461">
    <property type="component" value="Chromosome"/>
</dbReference>
<evidence type="ECO:0000313" key="3">
    <source>
        <dbReference type="Proteomes" id="UP001058461"/>
    </source>
</evidence>
<dbReference type="EMBL" id="CP073347">
    <property type="protein sequence ID" value="UTW13487.1"/>
    <property type="molecule type" value="Genomic_DNA"/>
</dbReference>
<evidence type="ECO:0000313" key="2">
    <source>
        <dbReference type="EMBL" id="UTW13487.1"/>
    </source>
</evidence>
<keyword evidence="1" id="KW-1133">Transmembrane helix</keyword>
<gene>
    <name evidence="2" type="ORF">KDW95_07535</name>
</gene>
<proteinExistence type="predicted"/>
<organism evidence="2 3">
    <name type="scientific">Marinobacterium rhizophilum</name>
    <dbReference type="NCBI Taxonomy" id="420402"/>
    <lineage>
        <taxon>Bacteria</taxon>
        <taxon>Pseudomonadati</taxon>
        <taxon>Pseudomonadota</taxon>
        <taxon>Gammaproteobacteria</taxon>
        <taxon>Oceanospirillales</taxon>
        <taxon>Oceanospirillaceae</taxon>
        <taxon>Marinobacterium</taxon>
    </lineage>
</organism>
<evidence type="ECO:0000256" key="1">
    <source>
        <dbReference type="SAM" id="Phobius"/>
    </source>
</evidence>
<keyword evidence="3" id="KW-1185">Reference proteome</keyword>
<protein>
    <recommendedName>
        <fullName evidence="4">Heme exporter protein D</fullName>
    </recommendedName>
</protein>
<dbReference type="PROSITE" id="PS51257">
    <property type="entry name" value="PROKAR_LIPOPROTEIN"/>
    <property type="match status" value="1"/>
</dbReference>
<evidence type="ECO:0008006" key="4">
    <source>
        <dbReference type="Google" id="ProtNLM"/>
    </source>
</evidence>